<evidence type="ECO:0000256" key="9">
    <source>
        <dbReference type="ARBA" id="ARBA00047899"/>
    </source>
</evidence>
<evidence type="ECO:0000256" key="7">
    <source>
        <dbReference type="ARBA" id="ARBA00022840"/>
    </source>
</evidence>
<evidence type="ECO:0000256" key="3">
    <source>
        <dbReference type="ARBA" id="ARBA00022527"/>
    </source>
</evidence>
<dbReference type="AlphaFoldDB" id="E4WRF6"/>
<dbReference type="EC" id="2.7.11.1" evidence="1"/>
<reference evidence="12" key="1">
    <citation type="journal article" date="2010" name="Science">
        <title>Plasticity of animal genome architecture unmasked by rapid evolution of a pelagic tunicate.</title>
        <authorList>
            <person name="Denoeud F."/>
            <person name="Henriet S."/>
            <person name="Mungpakdee S."/>
            <person name="Aury J.M."/>
            <person name="Da Silva C."/>
            <person name="Brinkmann H."/>
            <person name="Mikhaleva J."/>
            <person name="Olsen L.C."/>
            <person name="Jubin C."/>
            <person name="Canestro C."/>
            <person name="Bouquet J.M."/>
            <person name="Danks G."/>
            <person name="Poulain J."/>
            <person name="Campsteijn C."/>
            <person name="Adamski M."/>
            <person name="Cross I."/>
            <person name="Yadetie F."/>
            <person name="Muffato M."/>
            <person name="Louis A."/>
            <person name="Butcher S."/>
            <person name="Tsagkogeorga G."/>
            <person name="Konrad A."/>
            <person name="Singh S."/>
            <person name="Jensen M.F."/>
            <person name="Cong E.H."/>
            <person name="Eikeseth-Otteraa H."/>
            <person name="Noel B."/>
            <person name="Anthouard V."/>
            <person name="Porcel B.M."/>
            <person name="Kachouri-Lafond R."/>
            <person name="Nishino A."/>
            <person name="Ugolini M."/>
            <person name="Chourrout P."/>
            <person name="Nishida H."/>
            <person name="Aasland R."/>
            <person name="Huzurbazar S."/>
            <person name="Westhof E."/>
            <person name="Delsuc F."/>
            <person name="Lehrach H."/>
            <person name="Reinhardt R."/>
            <person name="Weissenbach J."/>
            <person name="Roy S.W."/>
            <person name="Artiguenave F."/>
            <person name="Postlethwait J.H."/>
            <person name="Manak J.R."/>
            <person name="Thompson E.M."/>
            <person name="Jaillon O."/>
            <person name="Du Pasquier L."/>
            <person name="Boudinot P."/>
            <person name="Liberles D.A."/>
            <person name="Volff J.N."/>
            <person name="Philippe H."/>
            <person name="Lenhard B."/>
            <person name="Roest Crollius H."/>
            <person name="Wincker P."/>
            <person name="Chourrout D."/>
        </authorList>
    </citation>
    <scope>NUCLEOTIDE SEQUENCE [LARGE SCALE GENOMIC DNA]</scope>
</reference>
<comment type="catalytic activity">
    <reaction evidence="9">
        <text>L-threonyl-[protein] + ATP = O-phospho-L-threonyl-[protein] + ADP + H(+)</text>
        <dbReference type="Rhea" id="RHEA:46608"/>
        <dbReference type="Rhea" id="RHEA-COMP:11060"/>
        <dbReference type="Rhea" id="RHEA-COMP:11605"/>
        <dbReference type="ChEBI" id="CHEBI:15378"/>
        <dbReference type="ChEBI" id="CHEBI:30013"/>
        <dbReference type="ChEBI" id="CHEBI:30616"/>
        <dbReference type="ChEBI" id="CHEBI:61977"/>
        <dbReference type="ChEBI" id="CHEBI:456216"/>
        <dbReference type="EC" id="2.7.11.1"/>
    </reaction>
</comment>
<dbReference type="Gene3D" id="3.30.200.20">
    <property type="entry name" value="Phosphorylase Kinase, domain 1"/>
    <property type="match status" value="1"/>
</dbReference>
<proteinExistence type="predicted"/>
<dbReference type="InterPro" id="IPR000719">
    <property type="entry name" value="Prot_kinase_dom"/>
</dbReference>
<dbReference type="OrthoDB" id="162894at2759"/>
<evidence type="ECO:0000256" key="8">
    <source>
        <dbReference type="ARBA" id="ARBA00033099"/>
    </source>
</evidence>
<evidence type="ECO:0000256" key="5">
    <source>
        <dbReference type="ARBA" id="ARBA00022741"/>
    </source>
</evidence>
<name>E4WRF6_OIKDI</name>
<dbReference type="GO" id="GO:0005524">
    <property type="term" value="F:ATP binding"/>
    <property type="evidence" value="ECO:0007669"/>
    <property type="project" value="UniProtKB-KW"/>
</dbReference>
<keyword evidence="4" id="KW-0808">Transferase</keyword>
<dbReference type="PANTHER" id="PTHR24356">
    <property type="entry name" value="SERINE/THREONINE-PROTEIN KINASE"/>
    <property type="match status" value="1"/>
</dbReference>
<dbReference type="InterPro" id="IPR011009">
    <property type="entry name" value="Kinase-like_dom_sf"/>
</dbReference>
<dbReference type="GO" id="GO:0035556">
    <property type="term" value="P:intracellular signal transduction"/>
    <property type="evidence" value="ECO:0007669"/>
    <property type="project" value="TreeGrafter"/>
</dbReference>
<dbReference type="PIRSF" id="PIRSF000654">
    <property type="entry name" value="Integrin-linked_kinase"/>
    <property type="match status" value="1"/>
</dbReference>
<dbReference type="GO" id="GO:0004674">
    <property type="term" value="F:protein serine/threonine kinase activity"/>
    <property type="evidence" value="ECO:0007669"/>
    <property type="project" value="UniProtKB-KW"/>
</dbReference>
<dbReference type="InterPro" id="IPR008271">
    <property type="entry name" value="Ser/Thr_kinase_AS"/>
</dbReference>
<comment type="catalytic activity">
    <reaction evidence="10">
        <text>L-seryl-[protein] + ATP = O-phospho-L-seryl-[protein] + ADP + H(+)</text>
        <dbReference type="Rhea" id="RHEA:17989"/>
        <dbReference type="Rhea" id="RHEA-COMP:9863"/>
        <dbReference type="Rhea" id="RHEA-COMP:11604"/>
        <dbReference type="ChEBI" id="CHEBI:15378"/>
        <dbReference type="ChEBI" id="CHEBI:29999"/>
        <dbReference type="ChEBI" id="CHEBI:30616"/>
        <dbReference type="ChEBI" id="CHEBI:83421"/>
        <dbReference type="ChEBI" id="CHEBI:456216"/>
        <dbReference type="EC" id="2.7.11.1"/>
    </reaction>
</comment>
<dbReference type="InParanoid" id="E4WRF6"/>
<evidence type="ECO:0000256" key="6">
    <source>
        <dbReference type="ARBA" id="ARBA00022777"/>
    </source>
</evidence>
<gene>
    <name evidence="12" type="ORF">GSOID_T00000328001</name>
</gene>
<dbReference type="PROSITE" id="PS50011">
    <property type="entry name" value="PROTEIN_KINASE_DOM"/>
    <property type="match status" value="1"/>
</dbReference>
<feature type="domain" description="Protein kinase" evidence="11">
    <location>
        <begin position="6"/>
        <end position="365"/>
    </location>
</feature>
<dbReference type="PROSITE" id="PS00108">
    <property type="entry name" value="PROTEIN_KINASE_ST"/>
    <property type="match status" value="1"/>
</dbReference>
<keyword evidence="6" id="KW-0418">Kinase</keyword>
<dbReference type="Gene3D" id="1.10.510.10">
    <property type="entry name" value="Transferase(Phosphotransferase) domain 1"/>
    <property type="match status" value="2"/>
</dbReference>
<dbReference type="PANTHER" id="PTHR24356:SF1">
    <property type="entry name" value="SERINE_THREONINE-PROTEIN KINASE GREATWALL"/>
    <property type="match status" value="1"/>
</dbReference>
<evidence type="ECO:0000256" key="10">
    <source>
        <dbReference type="ARBA" id="ARBA00048679"/>
    </source>
</evidence>
<evidence type="ECO:0000256" key="2">
    <source>
        <dbReference type="ARBA" id="ARBA00022148"/>
    </source>
</evidence>
<evidence type="ECO:0000313" key="13">
    <source>
        <dbReference type="Proteomes" id="UP000001307"/>
    </source>
</evidence>
<keyword evidence="7" id="KW-0067">ATP-binding</keyword>
<protein>
    <recommendedName>
        <fullName evidence="2">Serine/threonine-protein kinase greatwall</fullName>
        <ecNumber evidence="1">2.7.11.1</ecNumber>
    </recommendedName>
    <alternativeName>
        <fullName evidence="8">Microtubule-associated serine/threonine-protein kinase-like</fullName>
    </alternativeName>
</protein>
<organism evidence="12">
    <name type="scientific">Oikopleura dioica</name>
    <name type="common">Tunicate</name>
    <dbReference type="NCBI Taxonomy" id="34765"/>
    <lineage>
        <taxon>Eukaryota</taxon>
        <taxon>Metazoa</taxon>
        <taxon>Chordata</taxon>
        <taxon>Tunicata</taxon>
        <taxon>Appendicularia</taxon>
        <taxon>Copelata</taxon>
        <taxon>Oikopleuridae</taxon>
        <taxon>Oikopleura</taxon>
    </lineage>
</organism>
<dbReference type="SMART" id="SM00220">
    <property type="entry name" value="S_TKc"/>
    <property type="match status" value="1"/>
</dbReference>
<evidence type="ECO:0000256" key="1">
    <source>
        <dbReference type="ARBA" id="ARBA00012513"/>
    </source>
</evidence>
<accession>E4WRF6</accession>
<keyword evidence="13" id="KW-1185">Reference proteome</keyword>
<keyword evidence="3" id="KW-0723">Serine/threonine-protein kinase</keyword>
<evidence type="ECO:0000256" key="4">
    <source>
        <dbReference type="ARBA" id="ARBA00022679"/>
    </source>
</evidence>
<dbReference type="Proteomes" id="UP000001307">
    <property type="component" value="Unassembled WGS sequence"/>
</dbReference>
<sequence>MRLEDFDVRKKISKGAFGDVYLAKYDGKYFALKAIDKGNIYRKNMLREIVDEKDILSQLSAPFMVQMNYCFQSTNLIYFAMEYCCGGDLAGLLRGVKYFEEPEAVFYISQIAVGLSYLHERGIIHRDLKPANILLTANGTIKLSDFGLAAKSTQYRRRQVFGTPGQVRSFKQRLILRGSLPEKTPALIGKTRTHHTGCREEPIPFTLDLSEDELGAEDIFAEVYNGDCFERRNSKNTGSDSRKKIKRHVRRLSSDPKLDMCEYMPSKVVGSPDYMSPELVQDHQVCSKSDCWSLGAVLYEFSLGIPPFNSDTINEVFEKVKKCDVNWEESSEFLSEEMKNLLEKLLQLDPKIRPSAREILNHPVINVYFGERSTIEETIQSIKEAEPPVTPQLSDPEDLLYFETPSDL</sequence>
<dbReference type="InterPro" id="IPR050236">
    <property type="entry name" value="Ser_Thr_kinase_AGC"/>
</dbReference>
<dbReference type="SUPFAM" id="SSF56112">
    <property type="entry name" value="Protein kinase-like (PK-like)"/>
    <property type="match status" value="1"/>
</dbReference>
<dbReference type="EMBL" id="FN653015">
    <property type="protein sequence ID" value="CBY20337.1"/>
    <property type="molecule type" value="Genomic_DNA"/>
</dbReference>
<evidence type="ECO:0000313" key="12">
    <source>
        <dbReference type="EMBL" id="CBY20337.1"/>
    </source>
</evidence>
<dbReference type="Pfam" id="PF00069">
    <property type="entry name" value="Pkinase"/>
    <property type="match status" value="2"/>
</dbReference>
<keyword evidence="5" id="KW-0547">Nucleotide-binding</keyword>
<evidence type="ECO:0000259" key="11">
    <source>
        <dbReference type="PROSITE" id="PS50011"/>
    </source>
</evidence>